<evidence type="ECO:0000313" key="2">
    <source>
        <dbReference type="Proteomes" id="UP001519311"/>
    </source>
</evidence>
<gene>
    <name evidence="1" type="ORF">JOF59_006230</name>
</gene>
<comment type="caution">
    <text evidence="1">The sequence shown here is derived from an EMBL/GenBank/DDBJ whole genome shotgun (WGS) entry which is preliminary data.</text>
</comment>
<evidence type="ECO:0000313" key="1">
    <source>
        <dbReference type="EMBL" id="MBP2363738.1"/>
    </source>
</evidence>
<proteinExistence type="predicted"/>
<sequence>MTYAFTIEVPIDPATYAHIQDGLGTEKPPGLVVHLVQRTTSGLRYTDVWESEADWKRFADERLHPVVDRVVSAALGFRPPEPSVQRLDVVDVWIGACATHED</sequence>
<reference evidence="1 2" key="1">
    <citation type="submission" date="2021-03" db="EMBL/GenBank/DDBJ databases">
        <title>Sequencing the genomes of 1000 actinobacteria strains.</title>
        <authorList>
            <person name="Klenk H.-P."/>
        </authorList>
    </citation>
    <scope>NUCLEOTIDE SEQUENCE [LARGE SCALE GENOMIC DNA]</scope>
    <source>
        <strain evidence="1 2">DSM 40843</strain>
    </source>
</reference>
<accession>A0ABS4VIJ0</accession>
<dbReference type="EMBL" id="JAGINS010000002">
    <property type="protein sequence ID" value="MBP2363738.1"/>
    <property type="molecule type" value="Genomic_DNA"/>
</dbReference>
<dbReference type="Proteomes" id="UP001519311">
    <property type="component" value="Unassembled WGS sequence"/>
</dbReference>
<name>A0ABS4VIJ0_9ACTN</name>
<evidence type="ECO:0008006" key="3">
    <source>
        <dbReference type="Google" id="ProtNLM"/>
    </source>
</evidence>
<keyword evidence="2" id="KW-1185">Reference proteome</keyword>
<protein>
    <recommendedName>
        <fullName evidence="3">ABM domain-containing protein</fullName>
    </recommendedName>
</protein>
<dbReference type="RefSeq" id="WP_209471593.1">
    <property type="nucleotide sequence ID" value="NZ_BMWJ01000017.1"/>
</dbReference>
<organism evidence="1 2">
    <name type="scientific">Streptomyces clavifer</name>
    <dbReference type="NCBI Taxonomy" id="68188"/>
    <lineage>
        <taxon>Bacteria</taxon>
        <taxon>Bacillati</taxon>
        <taxon>Actinomycetota</taxon>
        <taxon>Actinomycetes</taxon>
        <taxon>Kitasatosporales</taxon>
        <taxon>Streptomycetaceae</taxon>
        <taxon>Streptomyces</taxon>
    </lineage>
</organism>